<dbReference type="InterPro" id="IPR036423">
    <property type="entry name" value="SOD-like_Cu/Zn_dom_sf"/>
</dbReference>
<evidence type="ECO:0000256" key="3">
    <source>
        <dbReference type="ARBA" id="ARBA00022833"/>
    </source>
</evidence>
<keyword evidence="2" id="KW-0479">Metal-binding</keyword>
<feature type="non-terminal residue" evidence="8">
    <location>
        <position position="1"/>
    </location>
</feature>
<dbReference type="InterPro" id="IPR024134">
    <property type="entry name" value="SOD_Cu/Zn_/chaperone"/>
</dbReference>
<sequence>QQAVAVLTGSITGEIVFTEKSDTVYITGTVSGLTEGNHGFHIHSKGDLRNGCTSTGSHFNPLNVTHGGPTSSTRHVGDLGNIAANSSGIALIDFTDSIIALRGDNNIVGRAVVVHADPDDLGKGFYLLLTNL</sequence>
<evidence type="ECO:0000256" key="4">
    <source>
        <dbReference type="ARBA" id="ARBA00022862"/>
    </source>
</evidence>
<dbReference type="CDD" id="cd00305">
    <property type="entry name" value="Cu-Zn_Superoxide_Dismutase"/>
    <property type="match status" value="1"/>
</dbReference>
<dbReference type="PRINTS" id="PR00068">
    <property type="entry name" value="CUZNDISMTASE"/>
</dbReference>
<name>A0A834HKH3_RHYFE</name>
<keyword evidence="3" id="KW-0862">Zinc</keyword>
<keyword evidence="4" id="KW-0049">Antioxidant</keyword>
<comment type="caution">
    <text evidence="8">The sequence shown here is derived from an EMBL/GenBank/DDBJ whole genome shotgun (WGS) entry which is preliminary data.</text>
</comment>
<dbReference type="SUPFAM" id="SSF49329">
    <property type="entry name" value="Cu,Zn superoxide dismutase-like"/>
    <property type="match status" value="1"/>
</dbReference>
<dbReference type="OrthoDB" id="2015551at2759"/>
<dbReference type="EMBL" id="JAACXV010019388">
    <property type="protein sequence ID" value="KAF7263792.1"/>
    <property type="molecule type" value="Genomic_DNA"/>
</dbReference>
<evidence type="ECO:0000256" key="6">
    <source>
        <dbReference type="ARBA" id="ARBA00049204"/>
    </source>
</evidence>
<keyword evidence="5" id="KW-0560">Oxidoreductase</keyword>
<dbReference type="Proteomes" id="UP000625711">
    <property type="component" value="Unassembled WGS sequence"/>
</dbReference>
<protein>
    <recommendedName>
        <fullName evidence="1">superoxide dismutase</fullName>
        <ecNumber evidence="1">1.15.1.1</ecNumber>
    </recommendedName>
</protein>
<dbReference type="AlphaFoldDB" id="A0A834HKH3"/>
<reference evidence="8" key="1">
    <citation type="submission" date="2020-08" db="EMBL/GenBank/DDBJ databases">
        <title>Genome sequencing and assembly of the red palm weevil Rhynchophorus ferrugineus.</title>
        <authorList>
            <person name="Dias G.B."/>
            <person name="Bergman C.M."/>
            <person name="Manee M."/>
        </authorList>
    </citation>
    <scope>NUCLEOTIDE SEQUENCE</scope>
    <source>
        <strain evidence="8">AA-2017</strain>
        <tissue evidence="8">Whole larva</tissue>
    </source>
</reference>
<dbReference type="InterPro" id="IPR001424">
    <property type="entry name" value="SOD_Cu_Zn_dom"/>
</dbReference>
<dbReference type="GO" id="GO:0005507">
    <property type="term" value="F:copper ion binding"/>
    <property type="evidence" value="ECO:0007669"/>
    <property type="project" value="InterPro"/>
</dbReference>
<evidence type="ECO:0000256" key="5">
    <source>
        <dbReference type="ARBA" id="ARBA00023002"/>
    </source>
</evidence>
<evidence type="ECO:0000256" key="2">
    <source>
        <dbReference type="ARBA" id="ARBA00022723"/>
    </source>
</evidence>
<dbReference type="GO" id="GO:0004784">
    <property type="term" value="F:superoxide dismutase activity"/>
    <property type="evidence" value="ECO:0007669"/>
    <property type="project" value="UniProtKB-EC"/>
</dbReference>
<organism evidence="8 9">
    <name type="scientific">Rhynchophorus ferrugineus</name>
    <name type="common">Red palm weevil</name>
    <name type="synonym">Curculio ferrugineus</name>
    <dbReference type="NCBI Taxonomy" id="354439"/>
    <lineage>
        <taxon>Eukaryota</taxon>
        <taxon>Metazoa</taxon>
        <taxon>Ecdysozoa</taxon>
        <taxon>Arthropoda</taxon>
        <taxon>Hexapoda</taxon>
        <taxon>Insecta</taxon>
        <taxon>Pterygota</taxon>
        <taxon>Neoptera</taxon>
        <taxon>Endopterygota</taxon>
        <taxon>Coleoptera</taxon>
        <taxon>Polyphaga</taxon>
        <taxon>Cucujiformia</taxon>
        <taxon>Curculionidae</taxon>
        <taxon>Dryophthorinae</taxon>
        <taxon>Rhynchophorus</taxon>
    </lineage>
</organism>
<dbReference type="Pfam" id="PF00080">
    <property type="entry name" value="Sod_Cu"/>
    <property type="match status" value="1"/>
</dbReference>
<comment type="catalytic activity">
    <reaction evidence="6">
        <text>2 superoxide + 2 H(+) = H2O2 + O2</text>
        <dbReference type="Rhea" id="RHEA:20696"/>
        <dbReference type="ChEBI" id="CHEBI:15378"/>
        <dbReference type="ChEBI" id="CHEBI:15379"/>
        <dbReference type="ChEBI" id="CHEBI:16240"/>
        <dbReference type="ChEBI" id="CHEBI:18421"/>
        <dbReference type="EC" id="1.15.1.1"/>
    </reaction>
</comment>
<evidence type="ECO:0000259" key="7">
    <source>
        <dbReference type="Pfam" id="PF00080"/>
    </source>
</evidence>
<dbReference type="Gene3D" id="2.60.40.200">
    <property type="entry name" value="Superoxide dismutase, copper/zinc binding domain"/>
    <property type="match status" value="1"/>
</dbReference>
<evidence type="ECO:0000256" key="1">
    <source>
        <dbReference type="ARBA" id="ARBA00012682"/>
    </source>
</evidence>
<feature type="domain" description="Superoxide dismutase copper/zinc binding" evidence="7">
    <location>
        <begin position="12"/>
        <end position="123"/>
    </location>
</feature>
<gene>
    <name evidence="8" type="ORF">GWI33_001131</name>
</gene>
<evidence type="ECO:0000313" key="9">
    <source>
        <dbReference type="Proteomes" id="UP000625711"/>
    </source>
</evidence>
<accession>A0A834HKH3</accession>
<evidence type="ECO:0000313" key="8">
    <source>
        <dbReference type="EMBL" id="KAF7263792.1"/>
    </source>
</evidence>
<dbReference type="EC" id="1.15.1.1" evidence="1"/>
<keyword evidence="9" id="KW-1185">Reference proteome</keyword>
<proteinExistence type="predicted"/>
<dbReference type="PANTHER" id="PTHR10003">
    <property type="entry name" value="SUPEROXIDE DISMUTASE CU-ZN -RELATED"/>
    <property type="match status" value="1"/>
</dbReference>